<evidence type="ECO:0000256" key="6">
    <source>
        <dbReference type="ARBA" id="ARBA00022729"/>
    </source>
</evidence>
<dbReference type="FunFam" id="2.130.10.10:FF:001075">
    <property type="entry name" value="Uncharacterized protein"/>
    <property type="match status" value="1"/>
</dbReference>
<dbReference type="GO" id="GO:0050772">
    <property type="term" value="P:positive regulation of axonogenesis"/>
    <property type="evidence" value="ECO:0000318"/>
    <property type="project" value="GO_Central"/>
</dbReference>
<accession>A0A7M7MZM0</accession>
<evidence type="ECO:0000256" key="13">
    <source>
        <dbReference type="SAM" id="Phobius"/>
    </source>
</evidence>
<dbReference type="InterPro" id="IPR046800">
    <property type="entry name" value="Plexin_RBD"/>
</dbReference>
<proteinExistence type="inferred from homology"/>
<evidence type="ECO:0000256" key="11">
    <source>
        <dbReference type="ARBA" id="ARBA00023180"/>
    </source>
</evidence>
<keyword evidence="10" id="KW-1015">Disulfide bond</keyword>
<organism evidence="16 17">
    <name type="scientific">Strongylocentrotus purpuratus</name>
    <name type="common">Purple sea urchin</name>
    <dbReference type="NCBI Taxonomy" id="7668"/>
    <lineage>
        <taxon>Eukaryota</taxon>
        <taxon>Metazoa</taxon>
        <taxon>Echinodermata</taxon>
        <taxon>Eleutherozoa</taxon>
        <taxon>Echinozoa</taxon>
        <taxon>Echinoidea</taxon>
        <taxon>Euechinoidea</taxon>
        <taxon>Echinacea</taxon>
        <taxon>Camarodonta</taxon>
        <taxon>Echinidea</taxon>
        <taxon>Strongylocentrotidae</taxon>
        <taxon>Strongylocentrotus</taxon>
    </lineage>
</organism>
<dbReference type="SUPFAM" id="SSF101912">
    <property type="entry name" value="Sema domain"/>
    <property type="match status" value="1"/>
</dbReference>
<dbReference type="RefSeq" id="XP_030828486.1">
    <property type="nucleotide sequence ID" value="XM_030972626.1"/>
</dbReference>
<evidence type="ECO:0000256" key="12">
    <source>
        <dbReference type="PROSITE-ProRule" id="PRU00352"/>
    </source>
</evidence>
<evidence type="ECO:0000256" key="10">
    <source>
        <dbReference type="ARBA" id="ARBA00023157"/>
    </source>
</evidence>
<feature type="signal peptide" evidence="14">
    <location>
        <begin position="1"/>
        <end position="25"/>
    </location>
</feature>
<dbReference type="PANTHER" id="PTHR22625">
    <property type="entry name" value="PLEXIN"/>
    <property type="match status" value="1"/>
</dbReference>
<name>A0A7M7MZM0_STRPU</name>
<dbReference type="GO" id="GO:0007416">
    <property type="term" value="P:synapse assembly"/>
    <property type="evidence" value="ECO:0000318"/>
    <property type="project" value="GO_Central"/>
</dbReference>
<evidence type="ECO:0000256" key="7">
    <source>
        <dbReference type="ARBA" id="ARBA00022737"/>
    </source>
</evidence>
<dbReference type="Pfam" id="PF24479">
    <property type="entry name" value="PSI_PlexinA-B"/>
    <property type="match status" value="1"/>
</dbReference>
<comment type="subcellular location">
    <subcellularLocation>
        <location evidence="1">Cell membrane</location>
        <topology evidence="1">Single-pass type I membrane protein</topology>
    </subcellularLocation>
</comment>
<evidence type="ECO:0000313" key="16">
    <source>
        <dbReference type="EnsemblMetazoa" id="XP_030828486"/>
    </source>
</evidence>
<reference evidence="16" key="2">
    <citation type="submission" date="2021-01" db="UniProtKB">
        <authorList>
            <consortium name="EnsemblMetazoa"/>
        </authorList>
    </citation>
    <scope>IDENTIFICATION</scope>
</reference>
<dbReference type="PROSITE" id="PS51004">
    <property type="entry name" value="SEMA"/>
    <property type="match status" value="1"/>
</dbReference>
<dbReference type="InterPro" id="IPR001627">
    <property type="entry name" value="Semap_dom"/>
</dbReference>
<dbReference type="FunFam" id="2.60.40.10:FF:000071">
    <property type="entry name" value="Plexin A2"/>
    <property type="match status" value="1"/>
</dbReference>
<keyword evidence="5 13" id="KW-0812">Transmembrane</keyword>
<dbReference type="InterPro" id="IPR014756">
    <property type="entry name" value="Ig_E-set"/>
</dbReference>
<sequence length="1842" mass="205072">MPPVDVLKLGAVLFCLLLIIPSIYSAPLSSYLVSSFTSPDPTLPFNHITINNITGDVYIGARQRLYQLNSDLTLKYSVDTGQCPLPNEDNINNIKLLLVAPSPKDKLITCGGCDGFCETRSLTNISHDVVRHEPSTNQLVVTTSDVPTVGAVVLGADFVRNGEGTVDGGLYLFTGISDASLSLRSVSKRSLVDLGIVQQTLTPESSTTQNICKHLITYMEYLYYFISRGDSVYLGRLCRNSLDSSFASYTEIELQCGSHNVIQSAHIGPAGSQLADSFSIESTDDLLYAVFTRESSSALCIYKMSNVQQSFEDAVLGCIQGDNNELGTTNDYLQDSFCYSFPDTYTPPDTAQCTAYFRDGDEPPATQYRYASGTVPLSASPIFTIPDVIPTSIVITIERQHNVAFMGDTQGYLHKVNIVNSSFGYVYETVPLGSGSVLQDTFLDESTEQITLATSSDQGSQVLTLDLTNCGQYQTCDECIGGNGGNDGDPYCGWCTLDARCTRYEACLLGDESTRWLPYNAVQCVSISDVQPNSLPYRQTQQEITITVQQLPDLRSSFQYMCAFNSYEVSATTTGNTVTCLSPPANSIPSIPDGMYFLNLPLSVVSTETSVDFVTTDYFFFDCSHIKSCSSCVMTRFPCDWCVYENKCTDDSNSCQTGDTVVFGVNNPDGAGNVGQGFCPQLLGATESFLIPVMISSGFSLSAKNLPTDQLKGPVTYDCILDIEGEEVRVPSTTFNETYILCNDKQYMYNENILENNISVSVKWNGQNSIDDLSETHVTIYKCSVNSGSCSRCLSRDATPSILKCGWCGDDCNVMQSEVCQNNLFIHQNETQLCLAPVITDFDPLSGPINGRTRLEIIGTDIGVVFDDVLQILIQDLQCDLTDMGEYYQPGQSVSCMTAISTEVISGGIEITVASGGRYKTGQSTKEFQYRDPVITGFNPREGPVAGGTEITISGMYLDTGRDITARFRDADCIEIFVQDEIATCITSSIPENEEVSVTLAMTFDGEERQFSGYDFTYMPNPRIENIDRTTSIMSGGPDITLTGVRFDLIQEPRIVVTSLTTDASNSELCNGTETILTCPTPNFPNDAIPARRRRSTDDAMIANLFFDFDGYVIDGGTIEYFPDPVYENFSGNTRIYKSANKRLEITGMDLTLASTEDDVLVLLGPDGECTVDDLEINVLRCQLPDDQPQAGYLNGTLGQGDAKNLPAVTVLHGNLRFYPGFVSYSATSDSAILPIIIFSMMMGLIVIITLIIILVWWSRKEQRHLQRAREEVEMVRSNMMNRIREVGNTSLDVSEADDRTQKQGIPFRGHVHYLTMMLFNGLGVHPETTDPEYMEDFMEHSVISFYRMLKKKEVLIDFIRQLERKKEGRGREREIIASLLAITFVSEGKSIHFTDVVMSLVEDEVRMASESSREMDTLFTNTETIAEKLVSSWFTLFMFSYLKVYAFYPLYMLYQAIKTQAEKGPIDEGSGEAYYTLEYNKLFDQTVEFHSLGLDVVDEDGQVYLHVNVLNVDSVKQVKKKVLDCAWRRGYCLLPRDVDAVDLVLVQTHKQSILLRETSEAQGKTIANTMNSYGIQDEYRVALIPKQHGEGDGYQALDLKEVASDKYVSLMYVTVEDVLDSHLPQQGSKIIHLKDLEQSKMKESTMPDHIQQKRADLDRNLAFPHMLTMKASISPYVDGIFEVMFKMPAKVPLPIKLLFDTFDGLAVKYGEAYAKDWKKNCLSNFWRSVLTNLPSLFEMPRSETADSCVDILADALKHATRTISLRQGESDHLPYYNEHPLQRKMVSDYCNEIANQPKLRPIKLNRACSNISKEFKGQFSHLSNMMHLYNLTKTDVENLFK</sequence>
<evidence type="ECO:0000256" key="14">
    <source>
        <dbReference type="SAM" id="SignalP"/>
    </source>
</evidence>
<dbReference type="GO" id="GO:0005886">
    <property type="term" value="C:plasma membrane"/>
    <property type="evidence" value="ECO:0000318"/>
    <property type="project" value="GO_Central"/>
</dbReference>
<feature type="domain" description="Sema" evidence="15">
    <location>
        <begin position="15"/>
        <end position="464"/>
    </location>
</feature>
<dbReference type="OMA" id="GATNWIY"/>
<dbReference type="InterPro" id="IPR041019">
    <property type="entry name" value="TIG1_plexin"/>
</dbReference>
<comment type="caution">
    <text evidence="12">Lacks conserved residue(s) required for the propagation of feature annotation.</text>
</comment>
<dbReference type="SUPFAM" id="SSF81296">
    <property type="entry name" value="E set domains"/>
    <property type="match status" value="2"/>
</dbReference>
<dbReference type="InterPro" id="IPR015943">
    <property type="entry name" value="WD40/YVTN_repeat-like_dom_sf"/>
</dbReference>
<dbReference type="InterPro" id="IPR013783">
    <property type="entry name" value="Ig-like_fold"/>
</dbReference>
<dbReference type="FunFam" id="2.60.40.10:FF:001688">
    <property type="entry name" value="GM13016"/>
    <property type="match status" value="1"/>
</dbReference>
<feature type="chain" id="PRO_5029523695" description="Sema domain-containing protein" evidence="14">
    <location>
        <begin position="26"/>
        <end position="1842"/>
    </location>
</feature>
<protein>
    <recommendedName>
        <fullName evidence="15">Sema domain-containing protein</fullName>
    </recommendedName>
</protein>
<dbReference type="Pfam" id="PF17960">
    <property type="entry name" value="TIG_plexin"/>
    <property type="match status" value="1"/>
</dbReference>
<dbReference type="Gene3D" id="1.10.506.10">
    <property type="entry name" value="GTPase Activation - p120gap, domain 1"/>
    <property type="match status" value="2"/>
</dbReference>
<evidence type="ECO:0000256" key="5">
    <source>
        <dbReference type="ARBA" id="ARBA00022692"/>
    </source>
</evidence>
<dbReference type="InterPro" id="IPR016201">
    <property type="entry name" value="PSI"/>
</dbReference>
<dbReference type="InterPro" id="IPR002165">
    <property type="entry name" value="Plexin_repeat"/>
</dbReference>
<evidence type="ECO:0000256" key="2">
    <source>
        <dbReference type="ARBA" id="ARBA00010297"/>
    </source>
</evidence>
<keyword evidence="17" id="KW-1185">Reference proteome</keyword>
<evidence type="ECO:0000256" key="4">
    <source>
        <dbReference type="ARBA" id="ARBA00022553"/>
    </source>
</evidence>
<evidence type="ECO:0000256" key="3">
    <source>
        <dbReference type="ARBA" id="ARBA00022475"/>
    </source>
</evidence>
<keyword evidence="6 14" id="KW-0732">Signal</keyword>
<dbReference type="GeneID" id="100889038"/>
<keyword evidence="4" id="KW-0597">Phosphoprotein</keyword>
<dbReference type="Gene3D" id="2.130.10.10">
    <property type="entry name" value="YVTN repeat-like/Quinoprotein amine dehydrogenase"/>
    <property type="match status" value="1"/>
</dbReference>
<dbReference type="Pfam" id="PF20170">
    <property type="entry name" value="Plexin_RBD"/>
    <property type="match status" value="1"/>
</dbReference>
<comment type="similarity">
    <text evidence="2">Belongs to the plexin family.</text>
</comment>
<dbReference type="Gene3D" id="2.60.40.10">
    <property type="entry name" value="Immunoglobulins"/>
    <property type="match status" value="4"/>
</dbReference>
<dbReference type="Pfam" id="PF01403">
    <property type="entry name" value="Sema"/>
    <property type="match status" value="1"/>
</dbReference>
<dbReference type="FunFam" id="2.60.40.10:FF:000131">
    <property type="entry name" value="Plexin A2"/>
    <property type="match status" value="1"/>
</dbReference>
<dbReference type="SUPFAM" id="SSF103575">
    <property type="entry name" value="Plexin repeat"/>
    <property type="match status" value="1"/>
</dbReference>
<dbReference type="InterPro" id="IPR008936">
    <property type="entry name" value="Rho_GTPase_activation_prot"/>
</dbReference>
<dbReference type="CDD" id="cd00603">
    <property type="entry name" value="IPT_PCSR"/>
    <property type="match status" value="1"/>
</dbReference>
<keyword evidence="8 13" id="KW-1133">Transmembrane helix</keyword>
<dbReference type="InterPro" id="IPR031148">
    <property type="entry name" value="Plexin"/>
</dbReference>
<dbReference type="SMART" id="SM00423">
    <property type="entry name" value="PSI"/>
    <property type="match status" value="3"/>
</dbReference>
<dbReference type="InterPro" id="IPR002909">
    <property type="entry name" value="IPT_dom"/>
</dbReference>
<dbReference type="SMART" id="SM00429">
    <property type="entry name" value="IPT"/>
    <property type="match status" value="3"/>
</dbReference>
<dbReference type="InParanoid" id="A0A7M7MZM0"/>
<dbReference type="FunFam" id="1.10.506.10:FF:000046">
    <property type="entry name" value="Uncharacterized protein"/>
    <property type="match status" value="1"/>
</dbReference>
<keyword evidence="3" id="KW-1003">Cell membrane</keyword>
<evidence type="ECO:0000256" key="1">
    <source>
        <dbReference type="ARBA" id="ARBA00004251"/>
    </source>
</evidence>
<dbReference type="PANTHER" id="PTHR22625:SF44">
    <property type="entry name" value="PLEXIN-B"/>
    <property type="match status" value="1"/>
</dbReference>
<feature type="transmembrane region" description="Helical" evidence="13">
    <location>
        <begin position="1232"/>
        <end position="1258"/>
    </location>
</feature>
<dbReference type="GO" id="GO:0071526">
    <property type="term" value="P:semaphorin-plexin signaling pathway"/>
    <property type="evidence" value="ECO:0000318"/>
    <property type="project" value="GO_Central"/>
</dbReference>
<dbReference type="GO" id="GO:0008360">
    <property type="term" value="P:regulation of cell shape"/>
    <property type="evidence" value="ECO:0000318"/>
    <property type="project" value="GO_Central"/>
</dbReference>
<evidence type="ECO:0000256" key="9">
    <source>
        <dbReference type="ARBA" id="ARBA00023136"/>
    </source>
</evidence>
<dbReference type="Pfam" id="PF18020">
    <property type="entry name" value="TIG_2"/>
    <property type="match status" value="1"/>
</dbReference>
<evidence type="ECO:0000259" key="15">
    <source>
        <dbReference type="PROSITE" id="PS51004"/>
    </source>
</evidence>
<dbReference type="Pfam" id="PF01437">
    <property type="entry name" value="PSI"/>
    <property type="match status" value="1"/>
</dbReference>
<keyword evidence="11" id="KW-0325">Glycoprotein</keyword>
<keyword evidence="9 13" id="KW-0472">Membrane</keyword>
<dbReference type="Pfam" id="PF08337">
    <property type="entry name" value="Plexin_cytopl"/>
    <property type="match status" value="1"/>
</dbReference>
<keyword evidence="7" id="KW-0677">Repeat</keyword>
<dbReference type="Proteomes" id="UP000007110">
    <property type="component" value="Unassembled WGS sequence"/>
</dbReference>
<evidence type="ECO:0000313" key="17">
    <source>
        <dbReference type="Proteomes" id="UP000007110"/>
    </source>
</evidence>
<dbReference type="KEGG" id="spu:100889038"/>
<dbReference type="GO" id="GO:0030334">
    <property type="term" value="P:regulation of cell migration"/>
    <property type="evidence" value="ECO:0000318"/>
    <property type="project" value="GO_Central"/>
</dbReference>
<dbReference type="SMART" id="SM00630">
    <property type="entry name" value="Sema"/>
    <property type="match status" value="1"/>
</dbReference>
<dbReference type="GO" id="GO:0017154">
    <property type="term" value="F:semaphorin receptor activity"/>
    <property type="evidence" value="ECO:0000318"/>
    <property type="project" value="GO_Central"/>
</dbReference>
<dbReference type="GO" id="GO:0002116">
    <property type="term" value="C:semaphorin receptor complex"/>
    <property type="evidence" value="ECO:0000318"/>
    <property type="project" value="GO_Central"/>
</dbReference>
<dbReference type="InterPro" id="IPR013548">
    <property type="entry name" value="Plexin_cytoplasmic_RasGAP_dom"/>
</dbReference>
<dbReference type="EnsemblMetazoa" id="XM_030972626">
    <property type="protein sequence ID" value="XP_030828486"/>
    <property type="gene ID" value="LOC100889038"/>
</dbReference>
<feature type="transmembrane region" description="Helical" evidence="13">
    <location>
        <begin position="1434"/>
        <end position="1455"/>
    </location>
</feature>
<dbReference type="FunFam" id="2.60.40.10:FF:002072">
    <property type="entry name" value="Plexin A1a"/>
    <property type="match status" value="1"/>
</dbReference>
<dbReference type="InterPro" id="IPR036352">
    <property type="entry name" value="Semap_dom_sf"/>
</dbReference>
<dbReference type="GO" id="GO:0007162">
    <property type="term" value="P:negative regulation of cell adhesion"/>
    <property type="evidence" value="ECO:0000318"/>
    <property type="project" value="GO_Central"/>
</dbReference>
<dbReference type="OrthoDB" id="125363at2759"/>
<reference evidence="17" key="1">
    <citation type="submission" date="2015-02" db="EMBL/GenBank/DDBJ databases">
        <title>Genome sequencing for Strongylocentrotus purpuratus.</title>
        <authorList>
            <person name="Murali S."/>
            <person name="Liu Y."/>
            <person name="Vee V."/>
            <person name="English A."/>
            <person name="Wang M."/>
            <person name="Skinner E."/>
            <person name="Han Y."/>
            <person name="Muzny D.M."/>
            <person name="Worley K.C."/>
            <person name="Gibbs R.A."/>
        </authorList>
    </citation>
    <scope>NUCLEOTIDE SEQUENCE</scope>
</reference>
<dbReference type="InterPro" id="IPR041362">
    <property type="entry name" value="TIG2_plexin"/>
</dbReference>
<evidence type="ECO:0000256" key="8">
    <source>
        <dbReference type="ARBA" id="ARBA00022989"/>
    </source>
</evidence>
<dbReference type="Pfam" id="PF01833">
    <property type="entry name" value="TIG"/>
    <property type="match status" value="2"/>
</dbReference>